<dbReference type="RefSeq" id="XP_018297326.1">
    <property type="nucleotide sequence ID" value="XM_018430196.1"/>
</dbReference>
<gene>
    <name evidence="3" type="ORF">PHYBLDRAFT_139319</name>
</gene>
<dbReference type="EMBL" id="KV440972">
    <property type="protein sequence ID" value="OAD79286.1"/>
    <property type="molecule type" value="Genomic_DNA"/>
</dbReference>
<organism evidence="3 4">
    <name type="scientific">Phycomyces blakesleeanus (strain ATCC 8743b / DSM 1359 / FGSC 10004 / NBRC 33097 / NRRL 1555)</name>
    <dbReference type="NCBI Taxonomy" id="763407"/>
    <lineage>
        <taxon>Eukaryota</taxon>
        <taxon>Fungi</taxon>
        <taxon>Fungi incertae sedis</taxon>
        <taxon>Mucoromycota</taxon>
        <taxon>Mucoromycotina</taxon>
        <taxon>Mucoromycetes</taxon>
        <taxon>Mucorales</taxon>
        <taxon>Phycomycetaceae</taxon>
        <taxon>Phycomyces</taxon>
    </lineage>
</organism>
<dbReference type="AlphaFoldDB" id="A0A167Q8V4"/>
<evidence type="ECO:0000313" key="3">
    <source>
        <dbReference type="EMBL" id="OAD79286.1"/>
    </source>
</evidence>
<evidence type="ECO:0000259" key="2">
    <source>
        <dbReference type="Pfam" id="PF15377"/>
    </source>
</evidence>
<accession>A0A167Q8V4</accession>
<dbReference type="GeneID" id="28991102"/>
<dbReference type="Pfam" id="PF15377">
    <property type="entry name" value="DUF4604"/>
    <property type="match status" value="1"/>
</dbReference>
<feature type="domain" description="DUF4604" evidence="2">
    <location>
        <begin position="12"/>
        <end position="156"/>
    </location>
</feature>
<feature type="compositionally biased region" description="Basic and acidic residues" evidence="1">
    <location>
        <begin position="66"/>
        <end position="76"/>
    </location>
</feature>
<dbReference type="OrthoDB" id="2553298at2759"/>
<feature type="compositionally biased region" description="Basic and acidic residues" evidence="1">
    <location>
        <begin position="110"/>
        <end position="135"/>
    </location>
</feature>
<dbReference type="VEuPathDB" id="FungiDB:PHYBLDRAFT_139319"/>
<feature type="compositionally biased region" description="Basic residues" evidence="1">
    <location>
        <begin position="136"/>
        <end position="145"/>
    </location>
</feature>
<dbReference type="Proteomes" id="UP000077315">
    <property type="component" value="Unassembled WGS sequence"/>
</dbReference>
<feature type="compositionally biased region" description="Basic and acidic residues" evidence="1">
    <location>
        <begin position="84"/>
        <end position="97"/>
    </location>
</feature>
<protein>
    <recommendedName>
        <fullName evidence="2">DUF4604 domain-containing protein</fullName>
    </recommendedName>
</protein>
<reference evidence="4" key="1">
    <citation type="submission" date="2015-06" db="EMBL/GenBank/DDBJ databases">
        <title>Expansion of signal transduction pathways in fungi by whole-genome duplication.</title>
        <authorList>
            <consortium name="DOE Joint Genome Institute"/>
            <person name="Corrochano L.M."/>
            <person name="Kuo A."/>
            <person name="Marcet-Houben M."/>
            <person name="Polaino S."/>
            <person name="Salamov A."/>
            <person name="Villalobos J.M."/>
            <person name="Alvarez M.I."/>
            <person name="Avalos J."/>
            <person name="Benito E.P."/>
            <person name="Benoit I."/>
            <person name="Burger G."/>
            <person name="Camino L.P."/>
            <person name="Canovas D."/>
            <person name="Cerda-Olmedo E."/>
            <person name="Cheng J.-F."/>
            <person name="Dominguez A."/>
            <person name="Elias M."/>
            <person name="Eslava A.P."/>
            <person name="Glaser F."/>
            <person name="Grimwood J."/>
            <person name="Gutierrez G."/>
            <person name="Heitman J."/>
            <person name="Henrissat B."/>
            <person name="Iturriaga E.A."/>
            <person name="Lang B.F."/>
            <person name="Lavin J.L."/>
            <person name="Lee S."/>
            <person name="Li W."/>
            <person name="Lindquist E."/>
            <person name="Lopez-Garcia S."/>
            <person name="Luque E.M."/>
            <person name="Marcos A.T."/>
            <person name="Martin J."/>
            <person name="McCluskey K."/>
            <person name="Medina H.R."/>
            <person name="Miralles-Duran A."/>
            <person name="Miyazaki A."/>
            <person name="Munoz-Torres E."/>
            <person name="Oguiza J.A."/>
            <person name="Ohm R."/>
            <person name="Olmedo M."/>
            <person name="Orejas M."/>
            <person name="Ortiz-Castellanos L."/>
            <person name="Pisabarro A.G."/>
            <person name="Rodriguez-Romero J."/>
            <person name="Ruiz-Herrera J."/>
            <person name="Ruiz-Vazquez R."/>
            <person name="Sanz C."/>
            <person name="Schackwitz W."/>
            <person name="Schmutz J."/>
            <person name="Shahriari M."/>
            <person name="Shelest E."/>
            <person name="Silva-Franco F."/>
            <person name="Soanes D."/>
            <person name="Syed K."/>
            <person name="Tagua V.G."/>
            <person name="Talbot N.J."/>
            <person name="Thon M."/>
            <person name="De vries R.P."/>
            <person name="Wiebenga A."/>
            <person name="Yadav J.S."/>
            <person name="Braun E.L."/>
            <person name="Baker S."/>
            <person name="Garre V."/>
            <person name="Horwitz B."/>
            <person name="Torres-Martinez S."/>
            <person name="Idnurm A."/>
            <person name="Herrera-Estrella A."/>
            <person name="Gabaldon T."/>
            <person name="Grigoriev I.V."/>
        </authorList>
    </citation>
    <scope>NUCLEOTIDE SEQUENCE [LARGE SCALE GENOMIC DNA]</scope>
    <source>
        <strain evidence="4">NRRL 1555(-)</strain>
    </source>
</reference>
<evidence type="ECO:0000313" key="4">
    <source>
        <dbReference type="Proteomes" id="UP000077315"/>
    </source>
</evidence>
<feature type="compositionally biased region" description="Basic and acidic residues" evidence="1">
    <location>
        <begin position="29"/>
        <end position="43"/>
    </location>
</feature>
<dbReference type="InParanoid" id="A0A167Q8V4"/>
<sequence length="156" mass="17958">MPKDPTPHQVSKGLTYVHKEPPFLARMKGRQEEKEQAMKKFLDYEDGDDDADYDELDGAQVVTFDDSGKEVHKDASDYEEEGEKDEKKEKAAVDETGRVLFCARKKKPVKSTDKDSKDKVKRKAEDKDTEEDKTKSQKKQKKQKKAIIALSFQEDE</sequence>
<name>A0A167Q8V4_PHYB8</name>
<evidence type="ECO:0000256" key="1">
    <source>
        <dbReference type="SAM" id="MobiDB-lite"/>
    </source>
</evidence>
<feature type="region of interest" description="Disordered" evidence="1">
    <location>
        <begin position="26"/>
        <end position="156"/>
    </location>
</feature>
<proteinExistence type="predicted"/>
<dbReference type="InterPro" id="IPR027911">
    <property type="entry name" value="DUF4604"/>
</dbReference>
<keyword evidence="4" id="KW-1185">Reference proteome</keyword>
<feature type="compositionally biased region" description="Acidic residues" evidence="1">
    <location>
        <begin position="44"/>
        <end position="57"/>
    </location>
</feature>